<dbReference type="EMBL" id="MVHE01000001">
    <property type="protein sequence ID" value="ORA26585.1"/>
    <property type="molecule type" value="Genomic_DNA"/>
</dbReference>
<feature type="transmembrane region" description="Helical" evidence="1">
    <location>
        <begin position="108"/>
        <end position="129"/>
    </location>
</feature>
<feature type="transmembrane region" description="Helical" evidence="1">
    <location>
        <begin position="12"/>
        <end position="45"/>
    </location>
</feature>
<evidence type="ECO:0000313" key="2">
    <source>
        <dbReference type="EMBL" id="ORA26585.1"/>
    </source>
</evidence>
<sequence>MVGAATVGAHGPAVVAAIAAVVAVAAATVFRSAATLAVLLTVSVLLAADPPEVLAALSGLCAVGYLVCRHAPGGPAGVVVASWPTIVSALGFTFAGLVAVSFPVQLPWLPLVAPLAVLAIYVVATRPFAG</sequence>
<accession>A0A1X0A9J5</accession>
<gene>
    <name evidence="2" type="ORF">BST12_00580</name>
</gene>
<dbReference type="OrthoDB" id="4753611at2"/>
<evidence type="ECO:0000256" key="1">
    <source>
        <dbReference type="SAM" id="Phobius"/>
    </source>
</evidence>
<keyword evidence="1" id="KW-1133">Transmembrane helix</keyword>
<evidence type="ECO:0000313" key="3">
    <source>
        <dbReference type="Proteomes" id="UP000192284"/>
    </source>
</evidence>
<organism evidence="2 3">
    <name type="scientific">Mycobacterium angelicum</name>
    <dbReference type="NCBI Taxonomy" id="470074"/>
    <lineage>
        <taxon>Bacteria</taxon>
        <taxon>Bacillati</taxon>
        <taxon>Actinomycetota</taxon>
        <taxon>Actinomycetes</taxon>
        <taxon>Mycobacteriales</taxon>
        <taxon>Mycobacteriaceae</taxon>
        <taxon>Mycobacterium</taxon>
    </lineage>
</organism>
<comment type="caution">
    <text evidence="2">The sequence shown here is derived from an EMBL/GenBank/DDBJ whole genome shotgun (WGS) entry which is preliminary data.</text>
</comment>
<feature type="transmembrane region" description="Helical" evidence="1">
    <location>
        <begin position="80"/>
        <end position="102"/>
    </location>
</feature>
<reference evidence="2 3" key="1">
    <citation type="submission" date="2017-02" db="EMBL/GenBank/DDBJ databases">
        <title>The new phylogeny of genus Mycobacterium.</title>
        <authorList>
            <person name="Tortoli E."/>
            <person name="Trovato A."/>
            <person name="Cirillo D.M."/>
        </authorList>
    </citation>
    <scope>NUCLEOTIDE SEQUENCE [LARGE SCALE GENOMIC DNA]</scope>
    <source>
        <strain evidence="2 3">DSM 45057</strain>
    </source>
</reference>
<proteinExistence type="predicted"/>
<evidence type="ECO:0008006" key="4">
    <source>
        <dbReference type="Google" id="ProtNLM"/>
    </source>
</evidence>
<feature type="transmembrane region" description="Helical" evidence="1">
    <location>
        <begin position="51"/>
        <end position="68"/>
    </location>
</feature>
<keyword evidence="1" id="KW-0812">Transmembrane</keyword>
<name>A0A1X0A9J5_MYCAN</name>
<keyword evidence="3" id="KW-1185">Reference proteome</keyword>
<protein>
    <recommendedName>
        <fullName evidence="4">Integral membrane protein</fullName>
    </recommendedName>
</protein>
<dbReference type="AlphaFoldDB" id="A0A1X0A9J5"/>
<dbReference type="Proteomes" id="UP000192284">
    <property type="component" value="Unassembled WGS sequence"/>
</dbReference>
<dbReference type="RefSeq" id="WP_083111217.1">
    <property type="nucleotide sequence ID" value="NZ_JACKTS010000031.1"/>
</dbReference>
<keyword evidence="1" id="KW-0472">Membrane</keyword>